<reference evidence="1 2" key="1">
    <citation type="journal article" date="2003" name="Int. J. Syst. Evol. Microbiol.">
        <title>Virgibacillus carmonensis sp. nov., Virgibacillus necropolis sp. nov. and Virgibacillus picturae sp. nov., three novel species isolated from deteriorated mural paintings, transfer of the species of the genus salibacillus to Virgibacillus, as Virgibacillus marismortui comb. nov. and Virgibacillus salexigens comb. nov., and emended description of the genus Virgibacillus.</title>
        <authorList>
            <person name="Heyrman J."/>
            <person name="Logan N.A."/>
            <person name="Busse H.J."/>
            <person name="Balcaen A."/>
            <person name="Lebbe L."/>
            <person name="Rodriguez-Diaz M."/>
            <person name="Swings J."/>
            <person name="De Vos P."/>
        </authorList>
    </citation>
    <scope>NUCLEOTIDE SEQUENCE [LARGE SCALE GENOMIC DNA]</scope>
    <source>
        <strain evidence="1 2">LMG 19488</strain>
    </source>
</reference>
<dbReference type="OrthoDB" id="2435352at2"/>
<evidence type="ECO:0008006" key="3">
    <source>
        <dbReference type="Google" id="ProtNLM"/>
    </source>
</evidence>
<dbReference type="RefSeq" id="WP_089530456.1">
    <property type="nucleotide sequence ID" value="NZ_CP022437.1"/>
</dbReference>
<dbReference type="EMBL" id="CP022437">
    <property type="protein sequence ID" value="ASN03886.1"/>
    <property type="molecule type" value="Genomic_DNA"/>
</dbReference>
<gene>
    <name evidence="1" type="ORF">CFK40_02150</name>
</gene>
<accession>A0A221M8A1</accession>
<dbReference type="Proteomes" id="UP000204391">
    <property type="component" value="Chromosome"/>
</dbReference>
<dbReference type="AlphaFoldDB" id="A0A221M8A1"/>
<name>A0A221M8A1_9BACI</name>
<dbReference type="KEGG" id="vne:CFK40_02150"/>
<evidence type="ECO:0000313" key="2">
    <source>
        <dbReference type="Proteomes" id="UP000204391"/>
    </source>
</evidence>
<dbReference type="Pfam" id="PF14005">
    <property type="entry name" value="YpjP"/>
    <property type="match status" value="1"/>
</dbReference>
<proteinExistence type="predicted"/>
<dbReference type="InterPro" id="IPR025616">
    <property type="entry name" value="YpjP"/>
</dbReference>
<keyword evidence="2" id="KW-1185">Reference proteome</keyword>
<protein>
    <recommendedName>
        <fullName evidence="3">YpjP-like protein</fullName>
    </recommendedName>
</protein>
<organism evidence="1 2">
    <name type="scientific">Virgibacillus necropolis</name>
    <dbReference type="NCBI Taxonomy" id="163877"/>
    <lineage>
        <taxon>Bacteria</taxon>
        <taxon>Bacillati</taxon>
        <taxon>Bacillota</taxon>
        <taxon>Bacilli</taxon>
        <taxon>Bacillales</taxon>
        <taxon>Bacillaceae</taxon>
        <taxon>Virgibacillus</taxon>
    </lineage>
</organism>
<evidence type="ECO:0000313" key="1">
    <source>
        <dbReference type="EMBL" id="ASN03886.1"/>
    </source>
</evidence>
<sequence length="193" mass="22572">MKLWIRKISVILITFMTLGVYIPPTYLNTNAEETNEAVSSEADVIIPVAEINEEEIIEDEPDDFISLLTKQAKEQTMTKLGPKIVQQVDDEFTSVILPEMEKVLNNIVEKAEESSPYLAITEEPAHGYGEKIFNIYDYQTKKDIVRFDVRREKRPLEGYWFNFHYHVSSDDFEEHHPLGEIYWDKNIPPKWMS</sequence>